<accession>A0A2Z6QFE0</accession>
<organism evidence="1 2">
    <name type="scientific">Rhizophagus clarus</name>
    <dbReference type="NCBI Taxonomy" id="94130"/>
    <lineage>
        <taxon>Eukaryota</taxon>
        <taxon>Fungi</taxon>
        <taxon>Fungi incertae sedis</taxon>
        <taxon>Mucoromycota</taxon>
        <taxon>Glomeromycotina</taxon>
        <taxon>Glomeromycetes</taxon>
        <taxon>Glomerales</taxon>
        <taxon>Glomeraceae</taxon>
        <taxon>Rhizophagus</taxon>
    </lineage>
</organism>
<keyword evidence="2" id="KW-1185">Reference proteome</keyword>
<dbReference type="EMBL" id="BEXD01000618">
    <property type="protein sequence ID" value="GBB88923.1"/>
    <property type="molecule type" value="Genomic_DNA"/>
</dbReference>
<evidence type="ECO:0000313" key="1">
    <source>
        <dbReference type="EMBL" id="GBB88923.1"/>
    </source>
</evidence>
<reference evidence="1 2" key="1">
    <citation type="submission" date="2017-11" db="EMBL/GenBank/DDBJ databases">
        <title>The genome of Rhizophagus clarus HR1 reveals common genetic basis of auxotrophy among arbuscular mycorrhizal fungi.</title>
        <authorList>
            <person name="Kobayashi Y."/>
        </authorList>
    </citation>
    <scope>NUCLEOTIDE SEQUENCE [LARGE SCALE GENOMIC DNA]</scope>
    <source>
        <strain evidence="1 2">HR1</strain>
    </source>
</reference>
<proteinExistence type="predicted"/>
<protein>
    <submittedName>
        <fullName evidence="1">Uncharacterized protein</fullName>
    </submittedName>
</protein>
<evidence type="ECO:0000313" key="2">
    <source>
        <dbReference type="Proteomes" id="UP000247702"/>
    </source>
</evidence>
<comment type="caution">
    <text evidence="1">The sequence shown here is derived from an EMBL/GenBank/DDBJ whole genome shotgun (WGS) entry which is preliminary data.</text>
</comment>
<dbReference type="AlphaFoldDB" id="A0A2Z6QFE0"/>
<gene>
    <name evidence="1" type="ORF">RclHR1_15540002</name>
</gene>
<sequence>MKENLLFGYINNIYYKKRLNKLNRLHLELFFPSTSHSEKDKLASISYDYDARSVSYEAYLSAKATVTKNTMPSAPDLNPFRVSPARQEMIPPTSYQSSNWPRGVTHRSDTGKLFISSLELSMKRSWGFLIAKQYNYQFENFYATVIQQAYRNYKKKPESLAKRIWEVVRNDGTPDNMKFLGMVPHGKTYYFINGKLIESNYVVDQFYVENQHNIYFTTTWIYEKRVQLWGRLAIVTHILVRKLLYKQGYMVVRGAYWLNILKWPRDPKYYSIHRKYNYRYLIRISEYKAYKSKSSGMEKPICDSPLKYRYRINGKDITINFSDLDDNCEFVR</sequence>
<dbReference type="Proteomes" id="UP000247702">
    <property type="component" value="Unassembled WGS sequence"/>
</dbReference>
<name>A0A2Z6QFE0_9GLOM</name>